<protein>
    <submittedName>
        <fullName evidence="8">Outer membrane protein TolC</fullName>
    </submittedName>
</protein>
<dbReference type="SUPFAM" id="SSF56954">
    <property type="entry name" value="Outer membrane efflux proteins (OEP)"/>
    <property type="match status" value="1"/>
</dbReference>
<dbReference type="AlphaFoldDB" id="A0A562SDW0"/>
<dbReference type="Pfam" id="PF02321">
    <property type="entry name" value="OEP"/>
    <property type="match status" value="2"/>
</dbReference>
<reference evidence="8 9" key="1">
    <citation type="journal article" date="2015" name="Stand. Genomic Sci.">
        <title>Genomic Encyclopedia of Bacterial and Archaeal Type Strains, Phase III: the genomes of soil and plant-associated and newly described type strains.</title>
        <authorList>
            <person name="Whitman W.B."/>
            <person name="Woyke T."/>
            <person name="Klenk H.P."/>
            <person name="Zhou Y."/>
            <person name="Lilburn T.G."/>
            <person name="Beck B.J."/>
            <person name="De Vos P."/>
            <person name="Vandamme P."/>
            <person name="Eisen J.A."/>
            <person name="Garrity G."/>
            <person name="Hugenholtz P."/>
            <person name="Kyrpides N.C."/>
        </authorList>
    </citation>
    <scope>NUCLEOTIDE SEQUENCE [LARGE SCALE GENOMIC DNA]</scope>
    <source>
        <strain evidence="8 9">CGMCC 1.7271</strain>
    </source>
</reference>
<gene>
    <name evidence="8" type="ORF">IQ13_3387</name>
</gene>
<keyword evidence="4" id="KW-1134">Transmembrane beta strand</keyword>
<dbReference type="OrthoDB" id="654853at2"/>
<dbReference type="GO" id="GO:1990281">
    <property type="term" value="C:efflux pump complex"/>
    <property type="evidence" value="ECO:0007669"/>
    <property type="project" value="TreeGrafter"/>
</dbReference>
<keyword evidence="3" id="KW-0813">Transport</keyword>
<keyword evidence="9" id="KW-1185">Reference proteome</keyword>
<accession>A0A562SDW0</accession>
<dbReference type="RefSeq" id="WP_144887786.1">
    <property type="nucleotide sequence ID" value="NZ_VLLE01000006.1"/>
</dbReference>
<dbReference type="InterPro" id="IPR051906">
    <property type="entry name" value="TolC-like"/>
</dbReference>
<keyword evidence="5" id="KW-0812">Transmembrane</keyword>
<dbReference type="PANTHER" id="PTHR30026">
    <property type="entry name" value="OUTER MEMBRANE PROTEIN TOLC"/>
    <property type="match status" value="1"/>
</dbReference>
<evidence type="ECO:0000256" key="5">
    <source>
        <dbReference type="ARBA" id="ARBA00022692"/>
    </source>
</evidence>
<dbReference type="EMBL" id="VLLE01000006">
    <property type="protein sequence ID" value="TWI78996.1"/>
    <property type="molecule type" value="Genomic_DNA"/>
</dbReference>
<evidence type="ECO:0000256" key="2">
    <source>
        <dbReference type="ARBA" id="ARBA00007613"/>
    </source>
</evidence>
<proteinExistence type="inferred from homology"/>
<dbReference type="GO" id="GO:0015562">
    <property type="term" value="F:efflux transmembrane transporter activity"/>
    <property type="evidence" value="ECO:0007669"/>
    <property type="project" value="InterPro"/>
</dbReference>
<evidence type="ECO:0000256" key="6">
    <source>
        <dbReference type="ARBA" id="ARBA00023136"/>
    </source>
</evidence>
<evidence type="ECO:0000256" key="4">
    <source>
        <dbReference type="ARBA" id="ARBA00022452"/>
    </source>
</evidence>
<dbReference type="GO" id="GO:0009279">
    <property type="term" value="C:cell outer membrane"/>
    <property type="evidence" value="ECO:0007669"/>
    <property type="project" value="UniProtKB-SubCell"/>
</dbReference>
<evidence type="ECO:0000256" key="1">
    <source>
        <dbReference type="ARBA" id="ARBA00004442"/>
    </source>
</evidence>
<sequence length="450" mass="50402">MRWTLIALACFFVGNTKAQDTVRLSLPEILQLAESNYPKLKSNRYELEASKANIKLQQQTIIPQLDATYQANLATHNNITGMLQPQYVLPISGPPSSENDYSPVTGSAASLLFQWQPGIFGDRKSKINLAAAASQTLQSKNAQEIFNHKVKVCNQFIDIVYYRHLLNLYEENIHISERQLKQVNVLAVTGLKPGIDTALIQAELSRTRIEWLKIKNAYDNILLSLQESVASDSIIINSDTSFYNTVPAATANDTIEHPFGKTARLTIEESKTNRITISKLTAPRLSFWGTTYARGSGVDYTGAIKSFNGFNLNRFNYGVGVQLSVPILNHTEVKTRLQQQDLIIRSDQEKLNQVTLALKKQRKLSEATFLNAIAVIKETPVQVNAAEYAFNAMQVRYTTGLVNYSELLQTQFALLKAKIEQARSQAELWKALLLKAAVYGDLNLFINQVK</sequence>
<comment type="similarity">
    <text evidence="2">Belongs to the outer membrane factor (OMF) (TC 1.B.17) family.</text>
</comment>
<comment type="subcellular location">
    <subcellularLocation>
        <location evidence="1">Cell outer membrane</location>
    </subcellularLocation>
</comment>
<comment type="caution">
    <text evidence="8">The sequence shown here is derived from an EMBL/GenBank/DDBJ whole genome shotgun (WGS) entry which is preliminary data.</text>
</comment>
<evidence type="ECO:0000313" key="9">
    <source>
        <dbReference type="Proteomes" id="UP000316167"/>
    </source>
</evidence>
<name>A0A562SDW0_9BACT</name>
<dbReference type="GO" id="GO:0015288">
    <property type="term" value="F:porin activity"/>
    <property type="evidence" value="ECO:0007669"/>
    <property type="project" value="TreeGrafter"/>
</dbReference>
<dbReference type="PANTHER" id="PTHR30026:SF20">
    <property type="entry name" value="OUTER MEMBRANE PROTEIN TOLC"/>
    <property type="match status" value="1"/>
</dbReference>
<dbReference type="Gene3D" id="1.20.1600.10">
    <property type="entry name" value="Outer membrane efflux proteins (OEP)"/>
    <property type="match status" value="1"/>
</dbReference>
<keyword evidence="6" id="KW-0472">Membrane</keyword>
<dbReference type="Proteomes" id="UP000316167">
    <property type="component" value="Unassembled WGS sequence"/>
</dbReference>
<dbReference type="InterPro" id="IPR003423">
    <property type="entry name" value="OMP_efflux"/>
</dbReference>
<evidence type="ECO:0000256" key="3">
    <source>
        <dbReference type="ARBA" id="ARBA00022448"/>
    </source>
</evidence>
<evidence type="ECO:0000313" key="8">
    <source>
        <dbReference type="EMBL" id="TWI78996.1"/>
    </source>
</evidence>
<keyword evidence="7" id="KW-0998">Cell outer membrane</keyword>
<evidence type="ECO:0000256" key="7">
    <source>
        <dbReference type="ARBA" id="ARBA00023237"/>
    </source>
</evidence>
<organism evidence="8 9">
    <name type="scientific">Lacibacter cauensis</name>
    <dbReference type="NCBI Taxonomy" id="510947"/>
    <lineage>
        <taxon>Bacteria</taxon>
        <taxon>Pseudomonadati</taxon>
        <taxon>Bacteroidota</taxon>
        <taxon>Chitinophagia</taxon>
        <taxon>Chitinophagales</taxon>
        <taxon>Chitinophagaceae</taxon>
        <taxon>Lacibacter</taxon>
    </lineage>
</organism>